<organism evidence="1 2">
    <name type="scientific">Marssonina brunnea f. sp. multigermtubi (strain MB_m1)</name>
    <name type="common">Marssonina leaf spot fungus</name>
    <dbReference type="NCBI Taxonomy" id="1072389"/>
    <lineage>
        <taxon>Eukaryota</taxon>
        <taxon>Fungi</taxon>
        <taxon>Dikarya</taxon>
        <taxon>Ascomycota</taxon>
        <taxon>Pezizomycotina</taxon>
        <taxon>Leotiomycetes</taxon>
        <taxon>Helotiales</taxon>
        <taxon>Drepanopezizaceae</taxon>
        <taxon>Drepanopeziza</taxon>
    </lineage>
</organism>
<dbReference type="KEGG" id="mbe:MBM_09734"/>
<dbReference type="AlphaFoldDB" id="K1WIV2"/>
<evidence type="ECO:0000313" key="1">
    <source>
        <dbReference type="EMBL" id="EKD12097.1"/>
    </source>
</evidence>
<keyword evidence="2" id="KW-1185">Reference proteome</keyword>
<sequence length="445" mass="49335">MGSRVGGNGLRAPDSRIFPAGGGATSLAWWRSQHARMRSLSAEISTRNGGFALDEIALHTRHGCCEFWMGGPLLAAAISHELIDLSPAVEARSCTPKSWVHAVKFSPLTDCPRTRLKALALCCPIHHLPSAAAGLLTLPVDIDSSLGRGVVFSSVGVGERGVGRKSNLCLSSKRNQGPEVSNEYDKRAQEKRREQKFYLPSPCIEQEIEIDRKHLAVVLLCYHFVTWKKCEDAGRNFNDNAVLGEEGDEDAEALQVELASPWLFRRWDGLSKAGDEEDREYRINKSTHVTFWSSAPSSIIPDSVLDCRYRRQDLEYGSMLSKDVDYEPVAKYLPVEGQSSSRLILHAIRRSSLRESVSLQRLVPASETRYARNICLLSACYDARPGEAAGSSSEEDSRYNQSGFWIQSLRDSLHNLDRKKKKKVLLSTTVEGSGILKESIAQIST</sequence>
<reference evidence="1 2" key="1">
    <citation type="journal article" date="2012" name="BMC Genomics">
        <title>Sequencing the genome of Marssonina brunnea reveals fungus-poplar co-evolution.</title>
        <authorList>
            <person name="Zhu S."/>
            <person name="Cao Y.-Z."/>
            <person name="Jiang C."/>
            <person name="Tan B.-Y."/>
            <person name="Wang Z."/>
            <person name="Feng S."/>
            <person name="Zhang L."/>
            <person name="Su X.-H."/>
            <person name="Brejova B."/>
            <person name="Vinar T."/>
            <person name="Xu M."/>
            <person name="Wang M.-X."/>
            <person name="Zhang S.-G."/>
            <person name="Huang M.-R."/>
            <person name="Wu R."/>
            <person name="Zhou Y."/>
        </authorList>
    </citation>
    <scope>NUCLEOTIDE SEQUENCE [LARGE SCALE GENOMIC DNA]</scope>
    <source>
        <strain evidence="1 2">MB_m1</strain>
    </source>
</reference>
<name>K1WIV2_MARBU</name>
<dbReference type="EMBL" id="JH921464">
    <property type="protein sequence ID" value="EKD12097.1"/>
    <property type="molecule type" value="Genomic_DNA"/>
</dbReference>
<accession>K1WIV2</accession>
<proteinExistence type="predicted"/>
<dbReference type="Proteomes" id="UP000006753">
    <property type="component" value="Unassembled WGS sequence"/>
</dbReference>
<gene>
    <name evidence="1" type="ORF">MBM_09734</name>
</gene>
<dbReference type="HOGENOM" id="CLU_615501_0_0_1"/>
<dbReference type="InParanoid" id="K1WIV2"/>
<protein>
    <submittedName>
        <fullName evidence="1">Uncharacterized protein</fullName>
    </submittedName>
</protein>
<evidence type="ECO:0000313" key="2">
    <source>
        <dbReference type="Proteomes" id="UP000006753"/>
    </source>
</evidence>